<accession>A0ABM7H6U2</accession>
<dbReference type="EMBL" id="AP019781">
    <property type="protein sequence ID" value="BBL68488.1"/>
    <property type="molecule type" value="Genomic_DNA"/>
</dbReference>
<organism evidence="1 2">
    <name type="scientific">Methanoculleus chikugoensis</name>
    <dbReference type="NCBI Taxonomy" id="118126"/>
    <lineage>
        <taxon>Archaea</taxon>
        <taxon>Methanobacteriati</taxon>
        <taxon>Methanobacteriota</taxon>
        <taxon>Stenosarchaea group</taxon>
        <taxon>Methanomicrobia</taxon>
        <taxon>Methanomicrobiales</taxon>
        <taxon>Methanomicrobiaceae</taxon>
        <taxon>Methanoculleus</taxon>
    </lineage>
</organism>
<proteinExistence type="predicted"/>
<name>A0ABM7H6U2_9EURY</name>
<sequence length="56" mass="6538">MYTPVYETPSRSGMQPRLALAGLVWLYAIDEELANMDRVNVRGRRLIDQSEIKWAR</sequence>
<dbReference type="Proteomes" id="UP000824969">
    <property type="component" value="Chromosome"/>
</dbReference>
<keyword evidence="2" id="KW-1185">Reference proteome</keyword>
<protein>
    <submittedName>
        <fullName evidence="1">Uncharacterized protein</fullName>
    </submittedName>
</protein>
<reference evidence="1 2" key="1">
    <citation type="submission" date="2019-06" db="EMBL/GenBank/DDBJ databases">
        <title>Complete genome sequence of Methanoculleus chikugoensis strain MG62.</title>
        <authorList>
            <person name="Asakawa S."/>
            <person name="Dianou D."/>
        </authorList>
    </citation>
    <scope>NUCLEOTIDE SEQUENCE [LARGE SCALE GENOMIC DNA]</scope>
    <source>
        <strain evidence="1 2">MG62</strain>
    </source>
</reference>
<gene>
    <name evidence="1" type="ORF">MchiMG62_16690</name>
</gene>
<evidence type="ECO:0000313" key="1">
    <source>
        <dbReference type="EMBL" id="BBL68488.1"/>
    </source>
</evidence>
<evidence type="ECO:0000313" key="2">
    <source>
        <dbReference type="Proteomes" id="UP000824969"/>
    </source>
</evidence>